<keyword evidence="2" id="KW-0472">Membrane</keyword>
<feature type="region of interest" description="Disordered" evidence="1">
    <location>
        <begin position="1"/>
        <end position="140"/>
    </location>
</feature>
<dbReference type="Proteomes" id="UP000610846">
    <property type="component" value="Unassembled WGS sequence"/>
</dbReference>
<keyword evidence="4" id="KW-1185">Reference proteome</keyword>
<keyword evidence="2" id="KW-0812">Transmembrane</keyword>
<sequence length="357" mass="35905">MSDNPTGGPPRDENDPEQTGPADPSGPATPRPSTDPAGPGPEPGAGVPPAPGPAGAGPAMPPPGAEPPHGAPGGYPPPGPAGPPPQQPPAGASYQQPGGAPQPPPYGGPPPGGPQQPPYGPGGAYPPPGSPYGQPGGPGQPVQIGDAFNYGWTKFTQNVGPLLAGLAVYLVATFVLVGIFYALLVGGAMAADDNGGIGVVFGIGGLVLIGIAMLLSVFIQAAVIRVSLQISRGEQVAFASFFQFQDFGKVVVAALLVGVLTGVGYALCYLPGIVFAFFAMFTLFFVIDKGQDAVEALRSSFSLVNKNLGTVVILYIAVLVANAIGSALCGIGLLVSIPVCILATTFVYRRLNNEQPV</sequence>
<feature type="transmembrane region" description="Helical" evidence="2">
    <location>
        <begin position="196"/>
        <end position="224"/>
    </location>
</feature>
<evidence type="ECO:0008006" key="5">
    <source>
        <dbReference type="Google" id="ProtNLM"/>
    </source>
</evidence>
<gene>
    <name evidence="3" type="ORF">IF651_00045</name>
</gene>
<evidence type="ECO:0000256" key="2">
    <source>
        <dbReference type="SAM" id="Phobius"/>
    </source>
</evidence>
<feature type="transmembrane region" description="Helical" evidence="2">
    <location>
        <begin position="263"/>
        <end position="287"/>
    </location>
</feature>
<accession>A0A927IY09</accession>
<evidence type="ECO:0000313" key="3">
    <source>
        <dbReference type="EMBL" id="MBD8077455.1"/>
    </source>
</evidence>
<reference evidence="3" key="2">
    <citation type="submission" date="2020-09" db="EMBL/GenBank/DDBJ databases">
        <authorList>
            <person name="Yu Y."/>
        </authorList>
    </citation>
    <scope>NUCLEOTIDE SEQUENCE</scope>
    <source>
        <strain evidence="3">KCTC 49039</strain>
    </source>
</reference>
<dbReference type="RefSeq" id="WP_191827054.1">
    <property type="nucleotide sequence ID" value="NZ_JACYHB010000001.1"/>
</dbReference>
<dbReference type="EMBL" id="JACYHB010000001">
    <property type="protein sequence ID" value="MBD8077455.1"/>
    <property type="molecule type" value="Genomic_DNA"/>
</dbReference>
<evidence type="ECO:0000313" key="4">
    <source>
        <dbReference type="Proteomes" id="UP000610846"/>
    </source>
</evidence>
<dbReference type="InterPro" id="IPR010380">
    <property type="entry name" value="DUF975"/>
</dbReference>
<comment type="caution">
    <text evidence="3">The sequence shown here is derived from an EMBL/GenBank/DDBJ whole genome shotgun (WGS) entry which is preliminary data.</text>
</comment>
<feature type="transmembrane region" description="Helical" evidence="2">
    <location>
        <begin position="236"/>
        <end position="257"/>
    </location>
</feature>
<organism evidence="3 4">
    <name type="scientific">Cellulosimicrobium arenosum</name>
    <dbReference type="NCBI Taxonomy" id="2708133"/>
    <lineage>
        <taxon>Bacteria</taxon>
        <taxon>Bacillati</taxon>
        <taxon>Actinomycetota</taxon>
        <taxon>Actinomycetes</taxon>
        <taxon>Micrococcales</taxon>
        <taxon>Promicromonosporaceae</taxon>
        <taxon>Cellulosimicrobium</taxon>
    </lineage>
</organism>
<name>A0A927IY09_9MICO</name>
<protein>
    <recommendedName>
        <fullName evidence="5">Integral membrane protein</fullName>
    </recommendedName>
</protein>
<keyword evidence="2" id="KW-1133">Transmembrane helix</keyword>
<feature type="transmembrane region" description="Helical" evidence="2">
    <location>
        <begin position="308"/>
        <end position="325"/>
    </location>
</feature>
<dbReference type="AlphaFoldDB" id="A0A927IY09"/>
<feature type="compositionally biased region" description="Pro residues" evidence="1">
    <location>
        <begin position="59"/>
        <end position="88"/>
    </location>
</feature>
<feature type="compositionally biased region" description="Pro residues" evidence="1">
    <location>
        <begin position="38"/>
        <end position="52"/>
    </location>
</feature>
<feature type="compositionally biased region" description="Low complexity" evidence="1">
    <location>
        <begin position="89"/>
        <end position="99"/>
    </location>
</feature>
<dbReference type="PANTHER" id="PTHR40076">
    <property type="entry name" value="MEMBRANE PROTEIN-RELATED"/>
    <property type="match status" value="1"/>
</dbReference>
<reference evidence="3" key="1">
    <citation type="journal article" date="2018" name="Curr. Microbiol.">
        <title>Cellulosimicrobium arenosum sp. nov., Isolated from Marine Sediment Sand.</title>
        <authorList>
            <person name="Oh M."/>
            <person name="Kim J.H."/>
            <person name="Yoon J.H."/>
            <person name="Schumann P."/>
            <person name="Kim W."/>
        </authorList>
    </citation>
    <scope>NUCLEOTIDE SEQUENCE</scope>
    <source>
        <strain evidence="3">KCTC 49039</strain>
    </source>
</reference>
<dbReference type="PANTHER" id="PTHR40076:SF1">
    <property type="entry name" value="MEMBRANE PROTEIN"/>
    <property type="match status" value="1"/>
</dbReference>
<feature type="compositionally biased region" description="Pro residues" evidence="1">
    <location>
        <begin position="100"/>
        <end position="130"/>
    </location>
</feature>
<feature type="transmembrane region" description="Helical" evidence="2">
    <location>
        <begin position="331"/>
        <end position="348"/>
    </location>
</feature>
<feature type="transmembrane region" description="Helical" evidence="2">
    <location>
        <begin position="162"/>
        <end position="184"/>
    </location>
</feature>
<evidence type="ECO:0000256" key="1">
    <source>
        <dbReference type="SAM" id="MobiDB-lite"/>
    </source>
</evidence>
<proteinExistence type="predicted"/>